<dbReference type="PROSITE" id="PS00626">
    <property type="entry name" value="RCC1_2"/>
    <property type="match status" value="2"/>
</dbReference>
<feature type="repeat" description="RCC1" evidence="15">
    <location>
        <begin position="1409"/>
        <end position="1460"/>
    </location>
</feature>
<keyword evidence="5" id="KW-0963">Cytoplasm</keyword>
<dbReference type="Ensembl" id="ENSCINT00000000504.3">
    <property type="protein sequence ID" value="ENSCINP00000000504.3"/>
    <property type="gene ID" value="ENSCING00000000272.3"/>
</dbReference>
<dbReference type="FunFam" id="2.30.30.30:FF:000015">
    <property type="entry name" value="E3 ubiquitin-protein ligase HERC2"/>
    <property type="match status" value="1"/>
</dbReference>
<dbReference type="InterPro" id="IPR021097">
    <property type="entry name" value="CPH_domain"/>
</dbReference>
<dbReference type="InterPro" id="IPR058923">
    <property type="entry name" value="RCC1-like_dom"/>
</dbReference>
<dbReference type="Gene3D" id="2.60.120.260">
    <property type="entry name" value="Galactose-binding domain-like"/>
    <property type="match status" value="1"/>
</dbReference>
<reference evidence="21" key="1">
    <citation type="journal article" date="2002" name="Science">
        <title>The draft genome of Ciona intestinalis: insights into chordate and vertebrate origins.</title>
        <authorList>
            <person name="Dehal P."/>
            <person name="Satou Y."/>
            <person name="Campbell R.K."/>
            <person name="Chapman J."/>
            <person name="Degnan B."/>
            <person name="De Tomaso A."/>
            <person name="Davidson B."/>
            <person name="Di Gregorio A."/>
            <person name="Gelpke M."/>
            <person name="Goodstein D.M."/>
            <person name="Harafuji N."/>
            <person name="Hastings K.E."/>
            <person name="Ho I."/>
            <person name="Hotta K."/>
            <person name="Huang W."/>
            <person name="Kawashima T."/>
            <person name="Lemaire P."/>
            <person name="Martinez D."/>
            <person name="Meinertzhagen I.A."/>
            <person name="Necula S."/>
            <person name="Nonaka M."/>
            <person name="Putnam N."/>
            <person name="Rash S."/>
            <person name="Saiga H."/>
            <person name="Satake M."/>
            <person name="Terry A."/>
            <person name="Yamada L."/>
            <person name="Wang H.G."/>
            <person name="Awazu S."/>
            <person name="Azumi K."/>
            <person name="Boore J."/>
            <person name="Branno M."/>
            <person name="Chin-Bow S."/>
            <person name="DeSantis R."/>
            <person name="Doyle S."/>
            <person name="Francino P."/>
            <person name="Keys D.N."/>
            <person name="Haga S."/>
            <person name="Hayashi H."/>
            <person name="Hino K."/>
            <person name="Imai K.S."/>
            <person name="Inaba K."/>
            <person name="Kano S."/>
            <person name="Kobayashi K."/>
            <person name="Kobayashi M."/>
            <person name="Lee B.I."/>
            <person name="Makabe K.W."/>
            <person name="Manohar C."/>
            <person name="Matassi G."/>
            <person name="Medina M."/>
            <person name="Mochizuki Y."/>
            <person name="Mount S."/>
            <person name="Morishita T."/>
            <person name="Miura S."/>
            <person name="Nakayama A."/>
            <person name="Nishizaka S."/>
            <person name="Nomoto H."/>
            <person name="Ohta F."/>
            <person name="Oishi K."/>
            <person name="Rigoutsos I."/>
            <person name="Sano M."/>
            <person name="Sasaki A."/>
            <person name="Sasakura Y."/>
            <person name="Shoguchi E."/>
            <person name="Shin-i T."/>
            <person name="Spagnuolo A."/>
            <person name="Stainier D."/>
            <person name="Suzuki M.M."/>
            <person name="Tassy O."/>
            <person name="Takatori N."/>
            <person name="Tokuoka M."/>
            <person name="Yagi K."/>
            <person name="Yoshizaki F."/>
            <person name="Wada S."/>
            <person name="Zhang C."/>
            <person name="Hyatt P.D."/>
            <person name="Larimer F."/>
            <person name="Detter C."/>
            <person name="Doggett N."/>
            <person name="Glavina T."/>
            <person name="Hawkins T."/>
            <person name="Richardson P."/>
            <person name="Lucas S."/>
            <person name="Kohara Y."/>
            <person name="Levine M."/>
            <person name="Satoh N."/>
            <person name="Rokhsar D.S."/>
        </authorList>
    </citation>
    <scope>NUCLEOTIDE SEQUENCE [LARGE SCALE GENOMIC DNA]</scope>
</reference>
<keyword evidence="7" id="KW-0808">Transferase</keyword>
<dbReference type="SUPFAM" id="SSF56204">
    <property type="entry name" value="Hect, E3 ligase catalytic domain"/>
    <property type="match status" value="1"/>
</dbReference>
<keyword evidence="9" id="KW-0677">Repeat</keyword>
<dbReference type="PANTHER" id="PTHR22870:SF408">
    <property type="entry name" value="OS09G0560450 PROTEIN"/>
    <property type="match status" value="1"/>
</dbReference>
<dbReference type="InterPro" id="IPR000433">
    <property type="entry name" value="Znf_ZZ"/>
</dbReference>
<dbReference type="Pfam" id="PF00569">
    <property type="entry name" value="ZZ"/>
    <property type="match status" value="1"/>
</dbReference>
<feature type="repeat" description="RCC1" evidence="15">
    <location>
        <begin position="1461"/>
        <end position="1514"/>
    </location>
</feature>
<dbReference type="SUPFAM" id="SSF57850">
    <property type="entry name" value="RING/U-box"/>
    <property type="match status" value="1"/>
</dbReference>
<dbReference type="EC" id="2.3.2.26" evidence="4"/>
<dbReference type="SMART" id="SM00291">
    <property type="entry name" value="ZnF_ZZ"/>
    <property type="match status" value="1"/>
</dbReference>
<dbReference type="OMA" id="CINGSAI"/>
<dbReference type="Gene3D" id="2.30.30.30">
    <property type="match status" value="1"/>
</dbReference>
<evidence type="ECO:0000256" key="3">
    <source>
        <dbReference type="ARBA" id="ARBA00004906"/>
    </source>
</evidence>
<keyword evidence="11 13" id="KW-0833">Ubl conjugation pathway</keyword>
<dbReference type="GO" id="GO:0016020">
    <property type="term" value="C:membrane"/>
    <property type="evidence" value="ECO:0000318"/>
    <property type="project" value="GO_Central"/>
</dbReference>
<dbReference type="InterPro" id="IPR035983">
    <property type="entry name" value="Hect_E3_ubiquitin_ligase"/>
</dbReference>
<feature type="domain" description="ZZ-type" evidence="17">
    <location>
        <begin position="160"/>
        <end position="213"/>
    </location>
</feature>
<reference evidence="20" key="3">
    <citation type="submission" date="2025-09" db="UniProtKB">
        <authorList>
            <consortium name="Ensembl"/>
        </authorList>
    </citation>
    <scope>IDENTIFICATION</scope>
</reference>
<dbReference type="Gene3D" id="3.30.60.90">
    <property type="match status" value="1"/>
</dbReference>
<evidence type="ECO:0000256" key="10">
    <source>
        <dbReference type="ARBA" id="ARBA00022771"/>
    </source>
</evidence>
<dbReference type="InterPro" id="IPR009091">
    <property type="entry name" value="RCC1/BLIP-II"/>
</dbReference>
<dbReference type="GO" id="GO:0005737">
    <property type="term" value="C:cytoplasm"/>
    <property type="evidence" value="ECO:0000318"/>
    <property type="project" value="GO_Central"/>
</dbReference>
<feature type="domain" description="HECT" evidence="18">
    <location>
        <begin position="1928"/>
        <end position="2263"/>
    </location>
</feature>
<dbReference type="InterPro" id="IPR043145">
    <property type="entry name" value="Znf_ZZ_sf"/>
</dbReference>
<evidence type="ECO:0000259" key="18">
    <source>
        <dbReference type="PROSITE" id="PS50237"/>
    </source>
</evidence>
<evidence type="ECO:0000256" key="15">
    <source>
        <dbReference type="PROSITE-ProRule" id="PRU00235"/>
    </source>
</evidence>
<dbReference type="Pfam" id="PF00632">
    <property type="entry name" value="HECT"/>
    <property type="match status" value="1"/>
</dbReference>
<accession>F6ZZZ6</accession>
<feature type="repeat" description="RCC1" evidence="15">
    <location>
        <begin position="1729"/>
        <end position="1780"/>
    </location>
</feature>
<dbReference type="Pfam" id="PF03256">
    <property type="entry name" value="ANAPC10"/>
    <property type="match status" value="1"/>
</dbReference>
<feature type="region of interest" description="Disordered" evidence="16">
    <location>
        <begin position="396"/>
        <end position="425"/>
    </location>
</feature>
<dbReference type="Gene3D" id="3.30.2410.10">
    <property type="entry name" value="Hect, E3 ligase catalytic domain"/>
    <property type="match status" value="1"/>
</dbReference>
<keyword evidence="8" id="KW-0479">Metal-binding</keyword>
<reference evidence="20" key="2">
    <citation type="submission" date="2025-08" db="UniProtKB">
        <authorList>
            <consortium name="Ensembl"/>
        </authorList>
    </citation>
    <scope>IDENTIFICATION</scope>
</reference>
<keyword evidence="12" id="KW-0862">Zinc</keyword>
<dbReference type="SUPFAM" id="SSF50985">
    <property type="entry name" value="RCC1/BLIP-II"/>
    <property type="match status" value="2"/>
</dbReference>
<dbReference type="SUPFAM" id="SSF49785">
    <property type="entry name" value="Galactose-binding domain-like"/>
    <property type="match status" value="1"/>
</dbReference>
<evidence type="ECO:0000256" key="9">
    <source>
        <dbReference type="ARBA" id="ARBA00022737"/>
    </source>
</evidence>
<evidence type="ECO:0000256" key="11">
    <source>
        <dbReference type="ARBA" id="ARBA00022786"/>
    </source>
</evidence>
<feature type="repeat" description="RCC1" evidence="15">
    <location>
        <begin position="589"/>
        <end position="640"/>
    </location>
</feature>
<comment type="catalytic activity">
    <reaction evidence="1">
        <text>S-ubiquitinyl-[E2 ubiquitin-conjugating enzyme]-L-cysteine + [acceptor protein]-L-lysine = [E2 ubiquitin-conjugating enzyme]-L-cysteine + N(6)-ubiquitinyl-[acceptor protein]-L-lysine.</text>
        <dbReference type="EC" id="2.3.2.26"/>
    </reaction>
</comment>
<dbReference type="SMART" id="SM00706">
    <property type="entry name" value="TECPR"/>
    <property type="match status" value="7"/>
</dbReference>
<evidence type="ECO:0000313" key="20">
    <source>
        <dbReference type="Ensembl" id="ENSCINP00000000504.3"/>
    </source>
</evidence>
<dbReference type="InterPro" id="IPR000569">
    <property type="entry name" value="HECT_dom"/>
</dbReference>
<dbReference type="STRING" id="7719.ENSCINP00000000504"/>
<dbReference type="FunCoup" id="F6ZZZ6">
    <property type="interactions" value="42"/>
</dbReference>
<evidence type="ECO:0000256" key="4">
    <source>
        <dbReference type="ARBA" id="ARBA00012485"/>
    </source>
</evidence>
<dbReference type="Pfam" id="PF11515">
    <property type="entry name" value="Cul7"/>
    <property type="match status" value="1"/>
</dbReference>
<dbReference type="PRINTS" id="PR00633">
    <property type="entry name" value="RCCNDNSATION"/>
</dbReference>
<feature type="repeat" description="RCC1" evidence="15">
    <location>
        <begin position="1567"/>
        <end position="1618"/>
    </location>
</feature>
<evidence type="ECO:0000256" key="7">
    <source>
        <dbReference type="ARBA" id="ARBA00022679"/>
    </source>
</evidence>
<keyword evidence="10 14" id="KW-0863">Zinc-finger</keyword>
<feature type="repeat" description="RCC1" evidence="15">
    <location>
        <begin position="1625"/>
        <end position="1676"/>
    </location>
</feature>
<feature type="repeat" description="RCC1" evidence="15">
    <location>
        <begin position="537"/>
        <end position="588"/>
    </location>
</feature>
<feature type="domain" description="DOC" evidence="19">
    <location>
        <begin position="224"/>
        <end position="402"/>
    </location>
</feature>
<dbReference type="SMART" id="SM00119">
    <property type="entry name" value="HECTc"/>
    <property type="match status" value="1"/>
</dbReference>
<protein>
    <recommendedName>
        <fullName evidence="4">HECT-type E3 ubiquitin transferase</fullName>
        <ecNumber evidence="4">2.3.2.26</ecNumber>
    </recommendedName>
</protein>
<name>F6ZZZ6_CIOIN</name>
<dbReference type="SUPFAM" id="SSF63748">
    <property type="entry name" value="Tudor/PWWP/MBT"/>
    <property type="match status" value="1"/>
</dbReference>
<proteinExistence type="predicted"/>
<feature type="repeat" description="RCC1" evidence="15">
    <location>
        <begin position="1677"/>
        <end position="1728"/>
    </location>
</feature>
<dbReference type="PROSITE" id="PS50237">
    <property type="entry name" value="HECT"/>
    <property type="match status" value="1"/>
</dbReference>
<gene>
    <name evidence="20" type="primary">ci-zf(zz)-8</name>
</gene>
<dbReference type="Pfam" id="PF25390">
    <property type="entry name" value="WD40_RLD"/>
    <property type="match status" value="2"/>
</dbReference>
<dbReference type="Gene3D" id="2.130.10.30">
    <property type="entry name" value="Regulator of chromosome condensation 1/beta-lactamase-inhibitor protein II"/>
    <property type="match status" value="2"/>
</dbReference>
<dbReference type="GO" id="GO:0016567">
    <property type="term" value="P:protein ubiquitination"/>
    <property type="evidence" value="ECO:0000318"/>
    <property type="project" value="GO_Central"/>
</dbReference>
<evidence type="ECO:0000256" key="13">
    <source>
        <dbReference type="PROSITE-ProRule" id="PRU00104"/>
    </source>
</evidence>
<comment type="subcellular location">
    <subcellularLocation>
        <location evidence="2">Cytoplasm</location>
    </subcellularLocation>
</comment>
<evidence type="ECO:0000256" key="1">
    <source>
        <dbReference type="ARBA" id="ARBA00000885"/>
    </source>
</evidence>
<evidence type="ECO:0000256" key="6">
    <source>
        <dbReference type="ARBA" id="ARBA00022553"/>
    </source>
</evidence>
<evidence type="ECO:0000259" key="19">
    <source>
        <dbReference type="PROSITE" id="PS51284"/>
    </source>
</evidence>
<dbReference type="Gene3D" id="3.30.2160.10">
    <property type="entry name" value="Hect, E3 ligase catalytic domain"/>
    <property type="match status" value="1"/>
</dbReference>
<dbReference type="Proteomes" id="UP000008144">
    <property type="component" value="Unassembled WGS sequence"/>
</dbReference>
<dbReference type="InParanoid" id="F6ZZZ6"/>
<dbReference type="InterPro" id="IPR006624">
    <property type="entry name" value="Beta-propeller_rpt_TECPR"/>
</dbReference>
<feature type="repeat" description="RCC1" evidence="15">
    <location>
        <begin position="484"/>
        <end position="536"/>
    </location>
</feature>
<keyword evidence="21" id="KW-1185">Reference proteome</keyword>
<sequence>MYKKPHDFNDNDDYARYVRDNITIGMMVCCCRTYEEVEEGDIGQVLRLDKDGIQDLNVQASWINKGGTYWVRYIHVELIASPSDGALPSTSQTRTIKVGDKVQVKRSITIPRYKWGSVKHDSVGTVTHFSANGKDVTVDFPQQPHWTGLLSEMELLPVAHDNIPCNSCQVSPIVGPLYKCGVCPDFNMCGSCFLTCPHATPRHTFNLISEPGAPRVHVGPSRVAPVARQRRRPRTFNAEVASEQVHSLEPSTDIEVSSSKCDWFHLVDGNNETYWQSSDASGQHHITVSMQPNRLVQLLSLEVDPLDDHYLPSIISVSGGSALHDLHELKMINVRPTSKNILLLSDSLLHHPYIQIFIHKCYKSGINCRIRGLRVQTRAMEAVVVPRPLSASNSAHSYLASETEDDNNVLDGVKPRSKRKSRKSSSKKDCAAKVFVWGLNDKDQLGGLKGSKHKTPVASKDLQRLKVTQVIGGSKSLFAVTMGGKVYACGESTSGRLGLGPVTGSVSRLTQVLFPQPIKKLAVHSGGRHAMALTYDGHVYSWGDGEEGKLGHGSRADALTPRKIETFPEKCIRDISCGSSHSAAIGSSGTLYTWGHGMYGRLGHGNNHTLLKPKPVQALSGQQVVQVACGSRDAQTLCLTQDGLVYSWGDGDFGKLGRGGSDGCCVPKPVERLSGQDVVKIECGAQFSLALSRCGLVWTWGKGDYFRLGHGSDQHVRRPQVVEGLREHKVVDVAVGALHCLAVTEGGQVFAWGDNDHGQQGNGGTTVNRKPMKVQGLEGVKITKLACGSSHSIAFADTSHEAQTFEAIQFHENIDKLGSSYIKKSMKQKKHHQHTTSYDDKSRVPHIRSKQLSTRGSLVQILLPVLTGNTGNQALQHLMNAMQIYLARSLLAYALTPSTSLSPSLVFCPPLESNQEVQVKDGNAHKPCCSSSIRASMSVHSASEISSLVAETITTPEEIAPPTPKKDLSVDAGEKMEGGRIKEEDERVYSDFGEDSMEGLLDLLKLSVSGRMPFKDVKSISGILTSIVKSKAKMGSLLLERSISELEQVTNSVESLSADMKPLVKESNHPYPDDEETEGKVKIQGAHSLRVVFDRQCSTERRHDTLTFTDVTGAKTFAVLSGRDWSDWSQSIKLPTNEFRWKFKSDGSVNGWGWKFTVYPIAPLSGATSDDTSMSDRRLLNNPSFPFVTHLFEIYQAAEKDSDRSVCFKSVEKVVEAFTACLNYNCFGSDQRIWLLKQIKWMAMYRRSTMKLQTLFEESSSTGTHHVTDNEPLKKVLSQMLQLQYEYEGPLVRTGKHLLYSPFFTELSSLCCELKIDEFIAKKETQMTSFNQYCLVSRTMDALLKHKPFPYQFIELVRLKIEEVCGEDEDTSMNQYEDNTYFTHQIDEQLVTWINKRPDDWTLSWVGSGSIFGWGHNHRGQLGGPEGAKVKIPIPCPSLAALKPIQLVGGEQTLFTVTGEGKVFATGYGAGGRLGIGSNESVAIPTLIESIQHVHITQVSVNAGGKHILALSNEGEVYSWGEGVDGKLGHGNRSSLDHPRIIESLRGDLIVKVATGGSHSAAINATGGLYTWGKGRYGRLGHEDSEDQLKPKLVNALKDNLVVDVACGNGDAQTLCITEGTGGSSVVWSWGDGDYGKLGRGGSDGCKVPAIIDTLMGKHITHVACGSQFSLALSKAGGVYTWGKGDYYRLGHGSDEHVRRPKLIESLRGMKVVEVSVGSLHCIAAVDNGDVYTWGDNDEGQIGDGTTQATQIPRLVAALQGHHISHVSCGSAHTVAWSLPSESHNMHKRRRTGAKLPDQIPLEYNLLQNIPFTVLRNRLIVLTQFSDLLCPVIPFLPLHNAPCDITDSVDTPIPIDQLRSLLVSSGKELVFKKVVQASMVRDKQHGPIIELNRIQVKRHREKSGLAGPDGSRSVFGQAFQKMDCLLPDSVLLPHRIWKVKFLGESVDDCGGGYSESITEICDELQNGSVPLLSGTPNGRDESGANRDCFILNSTTSSETHIKMFKFLGILIGIAMRTGSPLSINMAEPVWKQLAGIKPCLKDISEIDKHFVPKSVFIRDCEADELESMQIQFATHSACGEEIPLGSTHQVVTAQNRNEYIRLAIQYRLHEFDQMVAAVREGMSFVIPVPLLSLFTASELETTVCGSPDIPLHLLKSVSTCKGISPNDELIRWFWETLESFSDEQRSLFLRFVWGRTRLPRSIADFRGRDFVIQVPDKYHPPDHYLPESYTCFFMLKLPRYSCKPVLEEKLKYAIHFCKSIDTDDYARIDLLDFDVMDEVSADVLTTRAARAAQQRRSVIESRFGFDFSSSDESFNPDEGFFRLSTSSETERDWEMLV</sequence>
<dbReference type="FunFam" id="3.30.2410.10:FF:000006">
    <property type="entry name" value="probable E3 ubiquitin-protein ligase HERC1 isoform X2"/>
    <property type="match status" value="1"/>
</dbReference>
<feature type="compositionally biased region" description="Basic residues" evidence="16">
    <location>
        <begin position="415"/>
        <end position="425"/>
    </location>
</feature>
<comment type="pathway">
    <text evidence="3">Protein modification; protein ubiquitination.</text>
</comment>
<evidence type="ECO:0000256" key="8">
    <source>
        <dbReference type="ARBA" id="ARBA00022723"/>
    </source>
</evidence>
<keyword evidence="6" id="KW-0597">Phosphoprotein</keyword>
<dbReference type="PANTHER" id="PTHR22870">
    <property type="entry name" value="REGULATOR OF CHROMOSOME CONDENSATION"/>
    <property type="match status" value="1"/>
</dbReference>
<evidence type="ECO:0000256" key="2">
    <source>
        <dbReference type="ARBA" id="ARBA00004496"/>
    </source>
</evidence>
<evidence type="ECO:0000259" key="17">
    <source>
        <dbReference type="PROSITE" id="PS50135"/>
    </source>
</evidence>
<dbReference type="GO" id="GO:0008270">
    <property type="term" value="F:zinc ion binding"/>
    <property type="evidence" value="ECO:0007669"/>
    <property type="project" value="UniProtKB-KW"/>
</dbReference>
<evidence type="ECO:0000256" key="12">
    <source>
        <dbReference type="ARBA" id="ARBA00022833"/>
    </source>
</evidence>
<dbReference type="InterPro" id="IPR000408">
    <property type="entry name" value="Reg_chr_condens"/>
</dbReference>
<dbReference type="InterPro" id="IPR008979">
    <property type="entry name" value="Galactose-bd-like_sf"/>
</dbReference>
<feature type="repeat" description="RCC1" evidence="15">
    <location>
        <begin position="1515"/>
        <end position="1566"/>
    </location>
</feature>
<dbReference type="PROSITE" id="PS50012">
    <property type="entry name" value="RCC1_3"/>
    <property type="match status" value="14"/>
</dbReference>
<evidence type="ECO:0000256" key="5">
    <source>
        <dbReference type="ARBA" id="ARBA00022490"/>
    </source>
</evidence>
<dbReference type="GO" id="GO:0061630">
    <property type="term" value="F:ubiquitin protein ligase activity"/>
    <property type="evidence" value="ECO:0000318"/>
    <property type="project" value="GO_Central"/>
</dbReference>
<dbReference type="PROSITE" id="PS51284">
    <property type="entry name" value="DOC"/>
    <property type="match status" value="1"/>
</dbReference>
<feature type="repeat" description="RCC1" evidence="15">
    <location>
        <begin position="643"/>
        <end position="694"/>
    </location>
</feature>
<organism evidence="20 21">
    <name type="scientific">Ciona intestinalis</name>
    <name type="common">Transparent sea squirt</name>
    <name type="synonym">Ascidia intestinalis</name>
    <dbReference type="NCBI Taxonomy" id="7719"/>
    <lineage>
        <taxon>Eukaryota</taxon>
        <taxon>Metazoa</taxon>
        <taxon>Chordata</taxon>
        <taxon>Tunicata</taxon>
        <taxon>Ascidiacea</taxon>
        <taxon>Phlebobranchia</taxon>
        <taxon>Cionidae</taxon>
        <taxon>Ciona</taxon>
    </lineage>
</organism>
<dbReference type="InterPro" id="IPR014722">
    <property type="entry name" value="Rib_uL2_dom2"/>
</dbReference>
<evidence type="ECO:0000256" key="14">
    <source>
        <dbReference type="PROSITE-ProRule" id="PRU00228"/>
    </source>
</evidence>
<dbReference type="FunFam" id="2.130.10.30:FF:000004">
    <property type="entry name" value="E3 ubiquitin-protein ligase HERC2 isoform X2"/>
    <property type="match status" value="1"/>
</dbReference>
<dbReference type="HOGENOM" id="CLU_229801_0_0_1"/>
<dbReference type="GeneTree" id="ENSGT00940000154975"/>
<feature type="repeat" description="RCC1" evidence="15">
    <location>
        <begin position="432"/>
        <end position="483"/>
    </location>
</feature>
<dbReference type="SMART" id="SM01337">
    <property type="entry name" value="APC10"/>
    <property type="match status" value="1"/>
</dbReference>
<dbReference type="Pfam" id="PF00415">
    <property type="entry name" value="RCC1"/>
    <property type="match status" value="1"/>
</dbReference>
<evidence type="ECO:0000313" key="21">
    <source>
        <dbReference type="Proteomes" id="UP000008144"/>
    </source>
</evidence>
<feature type="repeat" description="RCC1" evidence="15">
    <location>
        <begin position="747"/>
        <end position="798"/>
    </location>
</feature>
<dbReference type="UniPathway" id="UPA00143"/>
<feature type="active site" description="Glycyl thioester intermediate" evidence="13">
    <location>
        <position position="2231"/>
    </location>
</feature>
<dbReference type="CDD" id="cd00078">
    <property type="entry name" value="HECTc"/>
    <property type="match status" value="1"/>
</dbReference>
<dbReference type="Gene3D" id="3.90.1750.10">
    <property type="entry name" value="Hect, E3 ligase catalytic domains"/>
    <property type="match status" value="1"/>
</dbReference>
<feature type="repeat" description="RCC1" evidence="15">
    <location>
        <begin position="695"/>
        <end position="746"/>
    </location>
</feature>
<dbReference type="InterPro" id="IPR051210">
    <property type="entry name" value="Ub_ligase/GEF_domain"/>
</dbReference>
<evidence type="ECO:0000256" key="16">
    <source>
        <dbReference type="SAM" id="MobiDB-lite"/>
    </source>
</evidence>
<dbReference type="InterPro" id="IPR004939">
    <property type="entry name" value="APC_su10/DOC_dom"/>
</dbReference>
<dbReference type="PROSITE" id="PS50135">
    <property type="entry name" value="ZF_ZZ_2"/>
    <property type="match status" value="1"/>
</dbReference>